<dbReference type="InterPro" id="IPR050984">
    <property type="entry name" value="Gfo/Idh/MocA_domain"/>
</dbReference>
<evidence type="ECO:0000256" key="4">
    <source>
        <dbReference type="ARBA" id="ARBA00042988"/>
    </source>
</evidence>
<dbReference type="InterPro" id="IPR036291">
    <property type="entry name" value="NAD(P)-bd_dom_sf"/>
</dbReference>
<gene>
    <name evidence="8" type="primary">AlNc14C100G6008</name>
    <name evidence="8" type="ORF">ALNC14_068070</name>
</gene>
<evidence type="ECO:0000313" key="8">
    <source>
        <dbReference type="EMBL" id="CCA20664.1"/>
    </source>
</evidence>
<evidence type="ECO:0000256" key="5">
    <source>
        <dbReference type="ARBA" id="ARBA00049233"/>
    </source>
</evidence>
<dbReference type="SUPFAM" id="SSF51735">
    <property type="entry name" value="NAD(P)-binding Rossmann-fold domains"/>
    <property type="match status" value="1"/>
</dbReference>
<dbReference type="AlphaFoldDB" id="F0WHE5"/>
<dbReference type="Gene3D" id="3.40.50.720">
    <property type="entry name" value="NAD(P)-binding Rossmann-like Domain"/>
    <property type="match status" value="1"/>
</dbReference>
<feature type="domain" description="Gfo/Idh/MocA-like oxidoreductase N-terminal" evidence="6">
    <location>
        <begin position="4"/>
        <end position="119"/>
    </location>
</feature>
<feature type="domain" description="GFO/IDH/MocA-like oxidoreductase" evidence="7">
    <location>
        <begin position="132"/>
        <end position="249"/>
    </location>
</feature>
<dbReference type="Pfam" id="PF01408">
    <property type="entry name" value="GFO_IDH_MocA"/>
    <property type="match status" value="1"/>
</dbReference>
<dbReference type="SUPFAM" id="SSF55347">
    <property type="entry name" value="Glyceraldehyde-3-phosphate dehydrogenase-like, C-terminal domain"/>
    <property type="match status" value="1"/>
</dbReference>
<organism evidence="8">
    <name type="scientific">Albugo laibachii Nc14</name>
    <dbReference type="NCBI Taxonomy" id="890382"/>
    <lineage>
        <taxon>Eukaryota</taxon>
        <taxon>Sar</taxon>
        <taxon>Stramenopiles</taxon>
        <taxon>Oomycota</taxon>
        <taxon>Peronosporomycetes</taxon>
        <taxon>Albuginales</taxon>
        <taxon>Albuginaceae</taxon>
        <taxon>Albugo</taxon>
    </lineage>
</organism>
<dbReference type="HOGENOM" id="CLU_023194_7_2_1"/>
<dbReference type="EC" id="1.1.1.179" evidence="3"/>
<dbReference type="PANTHER" id="PTHR22604:SF105">
    <property type="entry name" value="TRANS-1,2-DIHYDROBENZENE-1,2-DIOL DEHYDROGENASE"/>
    <property type="match status" value="1"/>
</dbReference>
<comment type="catalytic activity">
    <reaction evidence="5">
        <text>D-xylose + NADP(+) = D-xylono-1,5-lactone + NADPH + H(+)</text>
        <dbReference type="Rhea" id="RHEA:22000"/>
        <dbReference type="ChEBI" id="CHEBI:15378"/>
        <dbReference type="ChEBI" id="CHEBI:15867"/>
        <dbReference type="ChEBI" id="CHEBI:53455"/>
        <dbReference type="ChEBI" id="CHEBI:57783"/>
        <dbReference type="ChEBI" id="CHEBI:58349"/>
        <dbReference type="EC" id="1.1.1.179"/>
    </reaction>
</comment>
<sequence length="351" mass="39072">MTKVRWGILGCGKISSDFTTVLNQFTDSVVTACAARSLDRSEAFAKKHGIANYYDSYDKLCEDPGVDVVYIGTIHPRHIDQIKSALKNRKHVLVEKPMTLNKTQALEVKTLVDQSDCFFLEGVWTRFFPATRYVRCLLDEGAIGQVQFVTTCIGYAFSPDVKRIWDRSLGGGGLLDIGIYGLQYVTMAFGVEAKIESIVASGKLTDGGVDAYGSITIHYEGSRFATVQYSCLAKMNERVSIVGTKGVIEIHPEGHIPTKVTLSRKEPDTADGSTTSSTEFLLPTDDASKYEFEGSTGFKYEIEAVNDYLRQNKREASEFSWDDSILLQDIMDQVRHQIGVVYPEEEKLVSF</sequence>
<reference evidence="8" key="2">
    <citation type="submission" date="2011-02" db="EMBL/GenBank/DDBJ databases">
        <authorList>
            <person name="MacLean D."/>
        </authorList>
    </citation>
    <scope>NUCLEOTIDE SEQUENCE</scope>
</reference>
<dbReference type="EMBL" id="FR824145">
    <property type="protein sequence ID" value="CCA20664.1"/>
    <property type="molecule type" value="Genomic_DNA"/>
</dbReference>
<evidence type="ECO:0000256" key="3">
    <source>
        <dbReference type="ARBA" id="ARBA00038984"/>
    </source>
</evidence>
<accession>F0WHE5</accession>
<proteinExistence type="inferred from homology"/>
<keyword evidence="2" id="KW-0560">Oxidoreductase</keyword>
<dbReference type="GO" id="GO:0047837">
    <property type="term" value="F:D-xylose 1-dehydrogenase (NADP+) activity"/>
    <property type="evidence" value="ECO:0007669"/>
    <property type="project" value="UniProtKB-EC"/>
</dbReference>
<dbReference type="Gene3D" id="3.30.360.10">
    <property type="entry name" value="Dihydrodipicolinate Reductase, domain 2"/>
    <property type="match status" value="1"/>
</dbReference>
<comment type="similarity">
    <text evidence="1">Belongs to the Gfo/Idh/MocA family.</text>
</comment>
<evidence type="ECO:0000259" key="6">
    <source>
        <dbReference type="Pfam" id="PF01408"/>
    </source>
</evidence>
<dbReference type="InterPro" id="IPR055170">
    <property type="entry name" value="GFO_IDH_MocA-like_dom"/>
</dbReference>
<evidence type="ECO:0000259" key="7">
    <source>
        <dbReference type="Pfam" id="PF22725"/>
    </source>
</evidence>
<protein>
    <recommendedName>
        <fullName evidence="3">D-xylose 1-dehydrogenase (NADP(+), D-xylono-1,5-lactone-forming)</fullName>
        <ecNumber evidence="3">1.1.1.179</ecNumber>
    </recommendedName>
    <alternativeName>
        <fullName evidence="4">D-xylose-NADP dehydrogenase</fullName>
    </alternativeName>
</protein>
<name>F0WHE5_9STRA</name>
<dbReference type="Pfam" id="PF22725">
    <property type="entry name" value="GFO_IDH_MocA_C3"/>
    <property type="match status" value="1"/>
</dbReference>
<evidence type="ECO:0000256" key="2">
    <source>
        <dbReference type="ARBA" id="ARBA00023002"/>
    </source>
</evidence>
<reference evidence="8" key="1">
    <citation type="journal article" date="2011" name="PLoS Biol.">
        <title>Gene gain and loss during evolution of obligate parasitism in the white rust pathogen of Arabidopsis thaliana.</title>
        <authorList>
            <person name="Kemen E."/>
            <person name="Gardiner A."/>
            <person name="Schultz-Larsen T."/>
            <person name="Kemen A.C."/>
            <person name="Balmuth A.L."/>
            <person name="Robert-Seilaniantz A."/>
            <person name="Bailey K."/>
            <person name="Holub E."/>
            <person name="Studholme D.J."/>
            <person name="Maclean D."/>
            <person name="Jones J.D."/>
        </authorList>
    </citation>
    <scope>NUCLEOTIDE SEQUENCE</scope>
</reference>
<dbReference type="GO" id="GO:0000166">
    <property type="term" value="F:nucleotide binding"/>
    <property type="evidence" value="ECO:0007669"/>
    <property type="project" value="InterPro"/>
</dbReference>
<dbReference type="PANTHER" id="PTHR22604">
    <property type="entry name" value="OXIDOREDUCTASES"/>
    <property type="match status" value="1"/>
</dbReference>
<evidence type="ECO:0000256" key="1">
    <source>
        <dbReference type="ARBA" id="ARBA00010928"/>
    </source>
</evidence>
<dbReference type="InterPro" id="IPR000683">
    <property type="entry name" value="Gfo/Idh/MocA-like_OxRdtase_N"/>
</dbReference>